<feature type="domain" description="C2H2-type" evidence="3">
    <location>
        <begin position="152"/>
        <end position="180"/>
    </location>
</feature>
<dbReference type="PANTHER" id="PTHR35744:SF4">
    <property type="entry name" value="OS04G0464600 PROTEIN"/>
    <property type="match status" value="1"/>
</dbReference>
<dbReference type="PANTHER" id="PTHR35744">
    <property type="entry name" value="C2H2-TYPE DOMAIN-CONTAINING PROTEIN"/>
    <property type="match status" value="1"/>
</dbReference>
<dbReference type="GO" id="GO:0008270">
    <property type="term" value="F:zinc ion binding"/>
    <property type="evidence" value="ECO:0007669"/>
    <property type="project" value="UniProtKB-KW"/>
</dbReference>
<organism evidence="4 5">
    <name type="scientific">Cytospora mali</name>
    <name type="common">Apple Valsa canker fungus</name>
    <name type="synonym">Valsa mali</name>
    <dbReference type="NCBI Taxonomy" id="578113"/>
    <lineage>
        <taxon>Eukaryota</taxon>
        <taxon>Fungi</taxon>
        <taxon>Dikarya</taxon>
        <taxon>Ascomycota</taxon>
        <taxon>Pezizomycotina</taxon>
        <taxon>Sordariomycetes</taxon>
        <taxon>Sordariomycetidae</taxon>
        <taxon>Diaporthales</taxon>
        <taxon>Cytosporaceae</taxon>
        <taxon>Cytospora</taxon>
    </lineage>
</organism>
<dbReference type="SMART" id="SM00355">
    <property type="entry name" value="ZnF_C2H2"/>
    <property type="match status" value="1"/>
</dbReference>
<reference evidence="4" key="1">
    <citation type="submission" date="2014-12" db="EMBL/GenBank/DDBJ databases">
        <title>Genome Sequence of Valsa Canker Pathogens Uncovers a Specific Adaption of Colonization on Woody Bark.</title>
        <authorList>
            <person name="Yin Z."/>
            <person name="Liu H."/>
            <person name="Gao X."/>
            <person name="Li Z."/>
            <person name="Song N."/>
            <person name="Ke X."/>
            <person name="Dai Q."/>
            <person name="Wu Y."/>
            <person name="Sun Y."/>
            <person name="Xu J.-R."/>
            <person name="Kang Z.K."/>
            <person name="Wang L."/>
            <person name="Huang L."/>
        </authorList>
    </citation>
    <scope>NUCLEOTIDE SEQUENCE [LARGE SCALE GENOMIC DNA]</scope>
    <source>
        <strain evidence="4">03-8</strain>
    </source>
</reference>
<sequence>MHFHPTTPLLARKSLLSFIQQSSKSPPGDTRILGRLLGRSALITPETSTDPDTTTGDFETDARSIKEKSSRDLGVAVFWDLDNKQPTKHPPFEVAQRLRKVVEDNYGPVKVLAAYGNKSTFDFVPRWAVDKARDDFQQTLLDERENESVDAYRCSVCGAKCRTLEKLEKHVRTLHERERRKKINHITSAKKGSKKHRKLEERYRGYLDKYREAAGGLVPQLNYNIDKELTRAMVEGDNVNYVGLRMNIYRGIQC</sequence>
<keyword evidence="1" id="KW-0863">Zinc-finger</keyword>
<dbReference type="AlphaFoldDB" id="A0A194VKG5"/>
<name>A0A194VKG5_CYTMA</name>
<proteinExistence type="predicted"/>
<dbReference type="OrthoDB" id="3518456at2759"/>
<keyword evidence="5" id="KW-1185">Reference proteome</keyword>
<dbReference type="PROSITE" id="PS00028">
    <property type="entry name" value="ZINC_FINGER_C2H2_1"/>
    <property type="match status" value="1"/>
</dbReference>
<keyword evidence="1" id="KW-0479">Metal-binding</keyword>
<evidence type="ECO:0000259" key="3">
    <source>
        <dbReference type="PROSITE" id="PS50157"/>
    </source>
</evidence>
<evidence type="ECO:0000256" key="1">
    <source>
        <dbReference type="PROSITE-ProRule" id="PRU00042"/>
    </source>
</evidence>
<dbReference type="Gene3D" id="3.30.160.60">
    <property type="entry name" value="Classic Zinc Finger"/>
    <property type="match status" value="1"/>
</dbReference>
<accession>A0A194VKG5</accession>
<dbReference type="Proteomes" id="UP000078559">
    <property type="component" value="Chromosome 1"/>
</dbReference>
<evidence type="ECO:0000256" key="2">
    <source>
        <dbReference type="SAM" id="MobiDB-lite"/>
    </source>
</evidence>
<gene>
    <name evidence="4" type="ORF">VM1G_11356</name>
</gene>
<keyword evidence="1" id="KW-0862">Zinc</keyword>
<dbReference type="EMBL" id="CM003098">
    <property type="protein sequence ID" value="KUI64487.1"/>
    <property type="molecule type" value="Genomic_DNA"/>
</dbReference>
<evidence type="ECO:0000313" key="4">
    <source>
        <dbReference type="EMBL" id="KUI64487.1"/>
    </source>
</evidence>
<evidence type="ECO:0000313" key="5">
    <source>
        <dbReference type="Proteomes" id="UP000078559"/>
    </source>
</evidence>
<feature type="region of interest" description="Disordered" evidence="2">
    <location>
        <begin position="43"/>
        <end position="64"/>
    </location>
</feature>
<protein>
    <recommendedName>
        <fullName evidence="3">C2H2-type domain-containing protein</fullName>
    </recommendedName>
</protein>
<dbReference type="InterPro" id="IPR013087">
    <property type="entry name" value="Znf_C2H2_type"/>
</dbReference>
<dbReference type="PROSITE" id="PS50157">
    <property type="entry name" value="ZINC_FINGER_C2H2_2"/>
    <property type="match status" value="1"/>
</dbReference>
<feature type="compositionally biased region" description="Low complexity" evidence="2">
    <location>
        <begin position="44"/>
        <end position="55"/>
    </location>
</feature>